<evidence type="ECO:0000313" key="9">
    <source>
        <dbReference type="EMBL" id="ESO12229.1"/>
    </source>
</evidence>
<dbReference type="PANTHER" id="PTHR24270">
    <property type="entry name" value="LOW-DENSITY LIPOPROTEIN RECEPTOR-RELATED"/>
    <property type="match status" value="1"/>
</dbReference>
<reference evidence="10" key="3">
    <citation type="submission" date="2015-06" db="UniProtKB">
        <authorList>
            <consortium name="EnsemblMetazoa"/>
        </authorList>
    </citation>
    <scope>IDENTIFICATION</scope>
</reference>
<dbReference type="eggNOG" id="KOG1215">
    <property type="taxonomic scope" value="Eukaryota"/>
</dbReference>
<organism evidence="10 11">
    <name type="scientific">Helobdella robusta</name>
    <name type="common">Californian leech</name>
    <dbReference type="NCBI Taxonomy" id="6412"/>
    <lineage>
        <taxon>Eukaryota</taxon>
        <taxon>Metazoa</taxon>
        <taxon>Spiralia</taxon>
        <taxon>Lophotrochozoa</taxon>
        <taxon>Annelida</taxon>
        <taxon>Clitellata</taxon>
        <taxon>Hirudinea</taxon>
        <taxon>Rhynchobdellida</taxon>
        <taxon>Glossiphoniidae</taxon>
        <taxon>Helobdella</taxon>
    </lineage>
</organism>
<evidence type="ECO:0000256" key="6">
    <source>
        <dbReference type="ARBA" id="ARBA00023157"/>
    </source>
</evidence>
<evidence type="ECO:0000256" key="3">
    <source>
        <dbReference type="ARBA" id="ARBA00022737"/>
    </source>
</evidence>
<dbReference type="PRINTS" id="PR00261">
    <property type="entry name" value="LDLRECEPTOR"/>
</dbReference>
<dbReference type="InterPro" id="IPR002172">
    <property type="entry name" value="LDrepeatLR_classA_rpt"/>
</dbReference>
<dbReference type="EnsemblMetazoa" id="HelroT158698">
    <property type="protein sequence ID" value="HelroP158698"/>
    <property type="gene ID" value="HelroG158698"/>
</dbReference>
<keyword evidence="11" id="KW-1185">Reference proteome</keyword>
<dbReference type="SUPFAM" id="SSF57424">
    <property type="entry name" value="LDL receptor-like module"/>
    <property type="match status" value="2"/>
</dbReference>
<evidence type="ECO:0000256" key="2">
    <source>
        <dbReference type="ARBA" id="ARBA00022692"/>
    </source>
</evidence>
<dbReference type="CDD" id="cd00112">
    <property type="entry name" value="LDLa"/>
    <property type="match status" value="3"/>
</dbReference>
<sequence length="504" mass="56283">MPLLTKNLDESSKCELDVSGKMVNVMSGKMVKGHAKHLQLAFGRWSVPTRSASARSRGGRTCIGFKCRNENCIPLSKVCNHGNDCGDDSDEPIDICDECGVFGRKTCDDYSKCLLHEELCDGVAHCKDASDEARCTGNHTHCKLDEFDCRSGAGNRCIPSRQVCDGTPHCSNNRDETVCRRDDLQIAVSGSPNMFSVMVGRLVNCLSEQIRASSVASDAKPSESKEPSKTEINILKNSRWGDAPLTPSAGNVADIFWPVEPMKKLHRPATPTLNQVNIETKSSVKGIVGRKLPLNLVIAANKAVTKQKFYHIGNVARCTKNNIVEYLKSLDVETVSCFPVFKKSDKETKTPVLKKDGNEENLSTDETKPTSSDKSTSFRLCVDVKFANVIEDMDSWPEHNIYESMAIEVNIGLHFNIVVIVFYRPPDSDPLTVFDHFFNVIKNCRSLKNKMRKMMFLDWQSSKTHKTSNAGDSFAVLTFYFISYFQHIRNLDLLTNFTNSIQFC</sequence>
<dbReference type="RefSeq" id="XP_009008949.1">
    <property type="nucleotide sequence ID" value="XM_009010701.1"/>
</dbReference>
<dbReference type="Pfam" id="PF00057">
    <property type="entry name" value="Ldl_recept_a"/>
    <property type="match status" value="2"/>
</dbReference>
<dbReference type="Gene3D" id="4.10.400.10">
    <property type="entry name" value="Low-density Lipoprotein Receptor"/>
    <property type="match status" value="3"/>
</dbReference>
<evidence type="ECO:0000256" key="7">
    <source>
        <dbReference type="PROSITE-ProRule" id="PRU00124"/>
    </source>
</evidence>
<protein>
    <submittedName>
        <fullName evidence="9 10">Uncharacterized protein</fullName>
    </submittedName>
</protein>
<reference evidence="9 11" key="2">
    <citation type="journal article" date="2013" name="Nature">
        <title>Insights into bilaterian evolution from three spiralian genomes.</title>
        <authorList>
            <person name="Simakov O."/>
            <person name="Marletaz F."/>
            <person name="Cho S.J."/>
            <person name="Edsinger-Gonzales E."/>
            <person name="Havlak P."/>
            <person name="Hellsten U."/>
            <person name="Kuo D.H."/>
            <person name="Larsson T."/>
            <person name="Lv J."/>
            <person name="Arendt D."/>
            <person name="Savage R."/>
            <person name="Osoegawa K."/>
            <person name="de Jong P."/>
            <person name="Grimwood J."/>
            <person name="Chapman J.A."/>
            <person name="Shapiro H."/>
            <person name="Aerts A."/>
            <person name="Otillar R.P."/>
            <person name="Terry A.Y."/>
            <person name="Boore J.L."/>
            <person name="Grigoriev I.V."/>
            <person name="Lindberg D.R."/>
            <person name="Seaver E.C."/>
            <person name="Weisblat D.A."/>
            <person name="Putnam N.H."/>
            <person name="Rokhsar D.S."/>
        </authorList>
    </citation>
    <scope>NUCLEOTIDE SEQUENCE</scope>
</reference>
<dbReference type="SMART" id="SM00192">
    <property type="entry name" value="LDLa"/>
    <property type="match status" value="3"/>
</dbReference>
<dbReference type="EMBL" id="KB095811">
    <property type="protein sequence ID" value="ESO12229.1"/>
    <property type="molecule type" value="Genomic_DNA"/>
</dbReference>
<dbReference type="InterPro" id="IPR036055">
    <property type="entry name" value="LDL_receptor-like_sf"/>
</dbReference>
<reference evidence="11" key="1">
    <citation type="submission" date="2012-12" db="EMBL/GenBank/DDBJ databases">
        <authorList>
            <person name="Hellsten U."/>
            <person name="Grimwood J."/>
            <person name="Chapman J.A."/>
            <person name="Shapiro H."/>
            <person name="Aerts A."/>
            <person name="Otillar R.P."/>
            <person name="Terry A.Y."/>
            <person name="Boore J.L."/>
            <person name="Simakov O."/>
            <person name="Marletaz F."/>
            <person name="Cho S.-J."/>
            <person name="Edsinger-Gonzales E."/>
            <person name="Havlak P."/>
            <person name="Kuo D.-H."/>
            <person name="Larsson T."/>
            <person name="Lv J."/>
            <person name="Arendt D."/>
            <person name="Savage R."/>
            <person name="Osoegawa K."/>
            <person name="de Jong P."/>
            <person name="Lindberg D.R."/>
            <person name="Seaver E.C."/>
            <person name="Weisblat D.A."/>
            <person name="Putnam N.H."/>
            <person name="Grigoriev I.V."/>
            <person name="Rokhsar D.S."/>
        </authorList>
    </citation>
    <scope>NUCLEOTIDE SEQUENCE</scope>
</reference>
<dbReference type="Proteomes" id="UP000015101">
    <property type="component" value="Unassembled WGS sequence"/>
</dbReference>
<feature type="region of interest" description="Disordered" evidence="8">
    <location>
        <begin position="349"/>
        <end position="374"/>
    </location>
</feature>
<evidence type="ECO:0000256" key="8">
    <source>
        <dbReference type="SAM" id="MobiDB-lite"/>
    </source>
</evidence>
<dbReference type="GO" id="GO:0005886">
    <property type="term" value="C:plasma membrane"/>
    <property type="evidence" value="ECO:0000318"/>
    <property type="project" value="GO_Central"/>
</dbReference>
<evidence type="ECO:0000256" key="4">
    <source>
        <dbReference type="ARBA" id="ARBA00022989"/>
    </source>
</evidence>
<dbReference type="InterPro" id="IPR050685">
    <property type="entry name" value="LDLR"/>
</dbReference>
<dbReference type="EMBL" id="AMQM01000103">
    <property type="status" value="NOT_ANNOTATED_CDS"/>
    <property type="molecule type" value="Genomic_DNA"/>
</dbReference>
<dbReference type="PROSITE" id="PS50068">
    <property type="entry name" value="LDLRA_2"/>
    <property type="match status" value="3"/>
</dbReference>
<dbReference type="InParanoid" id="T1EN50"/>
<dbReference type="PANTHER" id="PTHR24270:SF62">
    <property type="entry name" value="LOW-DENSITY LIPOPROTEIN RECEPTOR-RELATED PROTEIN 2"/>
    <property type="match status" value="1"/>
</dbReference>
<evidence type="ECO:0000313" key="10">
    <source>
        <dbReference type="EnsemblMetazoa" id="HelroP158698"/>
    </source>
</evidence>
<proteinExistence type="predicted"/>
<accession>T1EN50</accession>
<name>T1EN50_HELRO</name>
<dbReference type="HOGENOM" id="CLU_541085_0_0_1"/>
<feature type="disulfide bond" evidence="7">
    <location>
        <begin position="67"/>
        <end position="85"/>
    </location>
</feature>
<keyword evidence="5" id="KW-0472">Membrane</keyword>
<dbReference type="AlphaFoldDB" id="T1EN50"/>
<dbReference type="KEGG" id="hro:HELRODRAFT_158698"/>
<dbReference type="CTD" id="20198000"/>
<evidence type="ECO:0000256" key="1">
    <source>
        <dbReference type="ARBA" id="ARBA00004167"/>
    </source>
</evidence>
<dbReference type="GO" id="GO:0016192">
    <property type="term" value="P:vesicle-mediated transport"/>
    <property type="evidence" value="ECO:0007669"/>
    <property type="project" value="UniProtKB-ARBA"/>
</dbReference>
<evidence type="ECO:0000256" key="5">
    <source>
        <dbReference type="ARBA" id="ARBA00023136"/>
    </source>
</evidence>
<keyword evidence="2" id="KW-0812">Transmembrane</keyword>
<comment type="caution">
    <text evidence="7">Lacks conserved residue(s) required for the propagation of feature annotation.</text>
</comment>
<keyword evidence="3" id="KW-0677">Repeat</keyword>
<dbReference type="GeneID" id="20198000"/>
<feature type="disulfide bond" evidence="7">
    <location>
        <begin position="164"/>
        <end position="179"/>
    </location>
</feature>
<comment type="subcellular location">
    <subcellularLocation>
        <location evidence="1">Membrane</location>
        <topology evidence="1">Single-pass membrane protein</topology>
    </subcellularLocation>
</comment>
<feature type="compositionally biased region" description="Basic and acidic residues" evidence="8">
    <location>
        <begin position="349"/>
        <end position="358"/>
    </location>
</feature>
<gene>
    <name evidence="10" type="primary">20198000</name>
    <name evidence="9" type="ORF">HELRODRAFT_158698</name>
</gene>
<feature type="disulfide bond" evidence="7">
    <location>
        <begin position="120"/>
        <end position="135"/>
    </location>
</feature>
<keyword evidence="6 7" id="KW-1015">Disulfide bond</keyword>
<dbReference type="OrthoDB" id="6054493at2759"/>
<keyword evidence="4" id="KW-1133">Transmembrane helix</keyword>
<evidence type="ECO:0000313" key="11">
    <source>
        <dbReference type="Proteomes" id="UP000015101"/>
    </source>
</evidence>